<feature type="transmembrane region" description="Helical" evidence="6">
    <location>
        <begin position="433"/>
        <end position="456"/>
    </location>
</feature>
<dbReference type="OrthoDB" id="9790149at2"/>
<dbReference type="AlphaFoldDB" id="A0A2N3KBX9"/>
<evidence type="ECO:0000313" key="9">
    <source>
        <dbReference type="EMBL" id="PKR48068.1"/>
    </source>
</evidence>
<dbReference type="Pfam" id="PF13567">
    <property type="entry name" value="DUF4131"/>
    <property type="match status" value="1"/>
</dbReference>
<keyword evidence="2" id="KW-1003">Cell membrane</keyword>
<feature type="transmembrane region" description="Helical" evidence="6">
    <location>
        <begin position="391"/>
        <end position="412"/>
    </location>
</feature>
<feature type="domain" description="DUF4131" evidence="8">
    <location>
        <begin position="70"/>
        <end position="218"/>
    </location>
</feature>
<dbReference type="InterPro" id="IPR025405">
    <property type="entry name" value="DUF4131"/>
</dbReference>
<dbReference type="InterPro" id="IPR052159">
    <property type="entry name" value="Competence_DNA_uptake"/>
</dbReference>
<sequence>MIDKSPRRAIPLNIRRIRWRQITFFQGLNVVFEHVATALADDREKWILSFAMFLGLGQAVYFSLMAQPSGFLLFFVLLLAAAGLWLSRHHVIAFFCCLMFAAAILGGAVVQAHLYRLQGPVLLKQVYVEDLQGKILSVEPRDGRTRLIMKPAHIDGLDDEQVPDRVRISVLGDVVARPGDGFAGKAKLFPLSVPETPGDPDFARNLYFDGIGATGFALGHSFQIIPAHDATLGEDLSGLVENTRLTIMTQINAGLEPVKAGLTNAILVGERGGVPPDLAEDLRKSGLAHLLAISGLHMGLLCGVVFFVVRFGLALVPSIALRHPIKKWAAVAGFVIGALYLLLSGATVPTQRAFVMTAIVLFAVLMDRRAISLRLVAIAAITVMVLRPDAILGASFQLSFAAVTVLVAFYQGRGALLIAGQRDLPLWQRAGRYLFVLLVTGVMVTAVTAPIIGFHFGRISFLGVISNLVAIPLMAFWIMPCVVAVLVLLPFGLQAAALAVLSPGLDMLIGLAHFIAGQDWGLWHIAQPSALAVICALLALLWVLIWQRRVLWPIAIVPMGAAVIFVITAKTPDLLIGGDQKDWALVRDDNDGLTFNSRASSFHRDIWNARFGTGFDAKISADQRCEFERCWLKKNGKVIVISEKISDPFYLCRHADVIVTLKQDFPKHVRKSCTRSPLVIDDDVLWWQGGVAVYLENGQAPAHYETVRQTSGNWPWIVIGGR</sequence>
<accession>A0A2N3KBX9</accession>
<keyword evidence="4 6" id="KW-1133">Transmembrane helix</keyword>
<proteinExistence type="predicted"/>
<evidence type="ECO:0000259" key="8">
    <source>
        <dbReference type="Pfam" id="PF13567"/>
    </source>
</evidence>
<evidence type="ECO:0000259" key="7">
    <source>
        <dbReference type="Pfam" id="PF03772"/>
    </source>
</evidence>
<dbReference type="PANTHER" id="PTHR30619:SF1">
    <property type="entry name" value="RECOMBINATION PROTEIN 2"/>
    <property type="match status" value="1"/>
</dbReference>
<evidence type="ECO:0000256" key="2">
    <source>
        <dbReference type="ARBA" id="ARBA00022475"/>
    </source>
</evidence>
<dbReference type="Pfam" id="PF03772">
    <property type="entry name" value="Competence"/>
    <property type="match status" value="1"/>
</dbReference>
<name>A0A2N3KBX9_9PROT</name>
<evidence type="ECO:0000256" key="6">
    <source>
        <dbReference type="SAM" id="Phobius"/>
    </source>
</evidence>
<comment type="subcellular location">
    <subcellularLocation>
        <location evidence="1">Cell membrane</location>
        <topology evidence="1">Multi-pass membrane protein</topology>
    </subcellularLocation>
</comment>
<comment type="caution">
    <text evidence="9">The sequence shown here is derived from an EMBL/GenBank/DDBJ whole genome shotgun (WGS) entry which is preliminary data.</text>
</comment>
<keyword evidence="5 6" id="KW-0472">Membrane</keyword>
<keyword evidence="3 6" id="KW-0812">Transmembrane</keyword>
<organism evidence="9 10">
    <name type="scientific">Thalassospira marina</name>
    <dbReference type="NCBI Taxonomy" id="2048283"/>
    <lineage>
        <taxon>Bacteria</taxon>
        <taxon>Pseudomonadati</taxon>
        <taxon>Pseudomonadota</taxon>
        <taxon>Alphaproteobacteria</taxon>
        <taxon>Rhodospirillales</taxon>
        <taxon>Thalassospiraceae</taxon>
        <taxon>Thalassospira</taxon>
    </lineage>
</organism>
<protein>
    <submittedName>
        <fullName evidence="9">Competence protein ComEC</fullName>
    </submittedName>
</protein>
<feature type="transmembrane region" description="Helical" evidence="6">
    <location>
        <begin position="522"/>
        <end position="543"/>
    </location>
</feature>
<evidence type="ECO:0000313" key="10">
    <source>
        <dbReference type="Proteomes" id="UP000233597"/>
    </source>
</evidence>
<evidence type="ECO:0000256" key="5">
    <source>
        <dbReference type="ARBA" id="ARBA00023136"/>
    </source>
</evidence>
<evidence type="ECO:0000256" key="4">
    <source>
        <dbReference type="ARBA" id="ARBA00022989"/>
    </source>
</evidence>
<dbReference type="Proteomes" id="UP000233597">
    <property type="component" value="Unassembled WGS sequence"/>
</dbReference>
<dbReference type="GO" id="GO:0005886">
    <property type="term" value="C:plasma membrane"/>
    <property type="evidence" value="ECO:0007669"/>
    <property type="project" value="UniProtKB-SubCell"/>
</dbReference>
<feature type="transmembrane region" description="Helical" evidence="6">
    <location>
        <begin position="290"/>
        <end position="316"/>
    </location>
</feature>
<evidence type="ECO:0000256" key="3">
    <source>
        <dbReference type="ARBA" id="ARBA00022692"/>
    </source>
</evidence>
<dbReference type="PANTHER" id="PTHR30619">
    <property type="entry name" value="DNA INTERNALIZATION/COMPETENCE PROTEIN COMEC/REC2"/>
    <property type="match status" value="1"/>
</dbReference>
<feature type="transmembrane region" description="Helical" evidence="6">
    <location>
        <begin position="328"/>
        <end position="346"/>
    </location>
</feature>
<reference evidence="9 10" key="1">
    <citation type="submission" date="2017-09" db="EMBL/GenBank/DDBJ databases">
        <title>Biodiversity and function of Thalassospira species in the particle-attached aromatic-hydrocarbon-degrading consortia from the surface seawater of the South China Sea.</title>
        <authorList>
            <person name="Dong C."/>
            <person name="Liu R."/>
            <person name="Shao Z."/>
        </authorList>
    </citation>
    <scope>NUCLEOTIDE SEQUENCE [LARGE SCALE GENOMIC DNA]</scope>
    <source>
        <strain evidence="9 10">CSC1P2</strain>
    </source>
</reference>
<feature type="transmembrane region" description="Helical" evidence="6">
    <location>
        <begin position="550"/>
        <end position="569"/>
    </location>
</feature>
<dbReference type="EMBL" id="NWTK01000024">
    <property type="protein sequence ID" value="PKR48068.1"/>
    <property type="molecule type" value="Genomic_DNA"/>
</dbReference>
<feature type="transmembrane region" description="Helical" evidence="6">
    <location>
        <begin position="468"/>
        <end position="489"/>
    </location>
</feature>
<dbReference type="InterPro" id="IPR004477">
    <property type="entry name" value="ComEC_N"/>
</dbReference>
<gene>
    <name evidence="9" type="ORF">COO20_24745</name>
</gene>
<feature type="transmembrane region" description="Helical" evidence="6">
    <location>
        <begin position="92"/>
        <end position="115"/>
    </location>
</feature>
<evidence type="ECO:0000256" key="1">
    <source>
        <dbReference type="ARBA" id="ARBA00004651"/>
    </source>
</evidence>
<feature type="transmembrane region" description="Helical" evidence="6">
    <location>
        <begin position="496"/>
        <end position="516"/>
    </location>
</feature>
<feature type="domain" description="ComEC/Rec2-related protein" evidence="7">
    <location>
        <begin position="266"/>
        <end position="549"/>
    </location>
</feature>
<dbReference type="NCBIfam" id="TIGR00360">
    <property type="entry name" value="ComEC_N-term"/>
    <property type="match status" value="1"/>
</dbReference>